<reference evidence="3 4" key="1">
    <citation type="submission" date="2017-02" db="EMBL/GenBank/DDBJ databases">
        <title>Genomes of Trichoderma spp. with biocontrol activity.</title>
        <authorList>
            <person name="Gardiner D."/>
            <person name="Kazan K."/>
            <person name="Vos C."/>
            <person name="Harvey P."/>
        </authorList>
    </citation>
    <scope>NUCLEOTIDE SEQUENCE [LARGE SCALE GENOMIC DNA]</scope>
    <source>
        <strain evidence="3 4">A5MH</strain>
    </source>
</reference>
<dbReference type="OrthoDB" id="19981at2759"/>
<feature type="compositionally biased region" description="Polar residues" evidence="1">
    <location>
        <begin position="163"/>
        <end position="175"/>
    </location>
</feature>
<name>A0A2K0T5F9_9HYPO</name>
<evidence type="ECO:0000256" key="1">
    <source>
        <dbReference type="SAM" id="MobiDB-lite"/>
    </source>
</evidence>
<comment type="caution">
    <text evidence="3">The sequence shown here is derived from an EMBL/GenBank/DDBJ whole genome shotgun (WGS) entry which is preliminary data.</text>
</comment>
<sequence>MVSSSPEFSITKPGLHLRKRDKPLRTYGRQTSTPEAQSEPPSKKARISAERERQQEEKFASALTSANGVTKSGDDAAIAGALDQDASAQNKAEKPGESLKKGSILSYFKPASQQVPVAAAPSQQLQVSPPEESSPPPQPSPKQPAKRKPRLLRIKTTTHEPSDQSSSSQETNDNPAPQKRRGRPPLKSNIISNTPEATSSSKDTTPSSSSVPSPTKHFATIKPKKNKPPSAAVQTTLNISAQAAFSECKICNTVWNPLYPDDVKYHIKTHKAVLRGEKKRKMDEL</sequence>
<organism evidence="3 4">
    <name type="scientific">Trichoderma gamsii</name>
    <dbReference type="NCBI Taxonomy" id="398673"/>
    <lineage>
        <taxon>Eukaryota</taxon>
        <taxon>Fungi</taxon>
        <taxon>Dikarya</taxon>
        <taxon>Ascomycota</taxon>
        <taxon>Pezizomycotina</taxon>
        <taxon>Sordariomycetes</taxon>
        <taxon>Hypocreomycetidae</taxon>
        <taxon>Hypocreales</taxon>
        <taxon>Hypocreaceae</taxon>
        <taxon>Trichoderma</taxon>
    </lineage>
</organism>
<feature type="compositionally biased region" description="Pro residues" evidence="1">
    <location>
        <begin position="132"/>
        <end position="142"/>
    </location>
</feature>
<feature type="compositionally biased region" description="Basic residues" evidence="1">
    <location>
        <begin position="144"/>
        <end position="153"/>
    </location>
</feature>
<feature type="compositionally biased region" description="Polar residues" evidence="1">
    <location>
        <begin position="28"/>
        <end position="40"/>
    </location>
</feature>
<feature type="region of interest" description="Disordered" evidence="1">
    <location>
        <begin position="80"/>
        <end position="99"/>
    </location>
</feature>
<dbReference type="Proteomes" id="UP000236546">
    <property type="component" value="Unassembled WGS sequence"/>
</dbReference>
<feature type="region of interest" description="Disordered" evidence="1">
    <location>
        <begin position="1"/>
        <end position="73"/>
    </location>
</feature>
<evidence type="ECO:0000313" key="4">
    <source>
        <dbReference type="Proteomes" id="UP000236546"/>
    </source>
</evidence>
<feature type="compositionally biased region" description="Low complexity" evidence="1">
    <location>
        <begin position="113"/>
        <end position="131"/>
    </location>
</feature>
<protein>
    <recommendedName>
        <fullName evidence="2">N-acetyltransferase ESCO zinc-finger domain-containing protein</fullName>
    </recommendedName>
</protein>
<proteinExistence type="predicted"/>
<feature type="compositionally biased region" description="Low complexity" evidence="1">
    <location>
        <begin position="198"/>
        <end position="215"/>
    </location>
</feature>
<dbReference type="AlphaFoldDB" id="A0A2K0T5F9"/>
<dbReference type="InterPro" id="IPR028005">
    <property type="entry name" value="AcTrfase_ESCO_Znf_dom"/>
</dbReference>
<gene>
    <name evidence="3" type="ORF">TGAMA5MH_07204</name>
</gene>
<feature type="region of interest" description="Disordered" evidence="1">
    <location>
        <begin position="113"/>
        <end position="231"/>
    </location>
</feature>
<feature type="compositionally biased region" description="Basic and acidic residues" evidence="1">
    <location>
        <begin position="47"/>
        <end position="59"/>
    </location>
</feature>
<evidence type="ECO:0000313" key="3">
    <source>
        <dbReference type="EMBL" id="PNP40764.1"/>
    </source>
</evidence>
<dbReference type="Pfam" id="PF13878">
    <property type="entry name" value="zf-C2H2_3"/>
    <property type="match status" value="1"/>
</dbReference>
<evidence type="ECO:0000259" key="2">
    <source>
        <dbReference type="Pfam" id="PF13878"/>
    </source>
</evidence>
<accession>A0A2K0T5F9</accession>
<dbReference type="EMBL" id="MTYH01000060">
    <property type="protein sequence ID" value="PNP40764.1"/>
    <property type="molecule type" value="Genomic_DNA"/>
</dbReference>
<feature type="domain" description="N-acetyltransferase ESCO zinc-finger" evidence="2">
    <location>
        <begin position="234"/>
        <end position="272"/>
    </location>
</feature>